<dbReference type="InterPro" id="IPR050979">
    <property type="entry name" value="LD-transpeptidase"/>
</dbReference>
<dbReference type="EMBL" id="AYZJ01000010">
    <property type="protein sequence ID" value="KRN25446.1"/>
    <property type="molecule type" value="Genomic_DNA"/>
</dbReference>
<keyword evidence="8" id="KW-0472">Membrane</keyword>
<dbReference type="PATRIC" id="fig|1423730.4.peg.378"/>
<feature type="region of interest" description="Disordered" evidence="7">
    <location>
        <begin position="59"/>
        <end position="85"/>
    </location>
</feature>
<dbReference type="GO" id="GO:0008360">
    <property type="term" value="P:regulation of cell shape"/>
    <property type="evidence" value="ECO:0007669"/>
    <property type="project" value="UniProtKB-UniRule"/>
</dbReference>
<dbReference type="AlphaFoldDB" id="A0A0R2FD59"/>
<keyword evidence="5 6" id="KW-0961">Cell wall biogenesis/degradation</keyword>
<evidence type="ECO:0000256" key="8">
    <source>
        <dbReference type="SAM" id="Phobius"/>
    </source>
</evidence>
<reference evidence="10 11" key="1">
    <citation type="journal article" date="2015" name="Genome Announc.">
        <title>Expanding the biotechnology potential of lactobacilli through comparative genomics of 213 strains and associated genera.</title>
        <authorList>
            <person name="Sun Z."/>
            <person name="Harris H.M."/>
            <person name="McCann A."/>
            <person name="Guo C."/>
            <person name="Argimon S."/>
            <person name="Zhang W."/>
            <person name="Yang X."/>
            <person name="Jeffery I.B."/>
            <person name="Cooney J.C."/>
            <person name="Kagawa T.F."/>
            <person name="Liu W."/>
            <person name="Song Y."/>
            <person name="Salvetti E."/>
            <person name="Wrobel A."/>
            <person name="Rasinkangas P."/>
            <person name="Parkhill J."/>
            <person name="Rea M.C."/>
            <person name="O'Sullivan O."/>
            <person name="Ritari J."/>
            <person name="Douillard F.P."/>
            <person name="Paul Ross R."/>
            <person name="Yang R."/>
            <person name="Briner A.E."/>
            <person name="Felis G.E."/>
            <person name="de Vos W.M."/>
            <person name="Barrangou R."/>
            <person name="Klaenhammer T.R."/>
            <person name="Caufield P.W."/>
            <person name="Cui Y."/>
            <person name="Zhang H."/>
            <person name="O'Toole P.W."/>
        </authorList>
    </citation>
    <scope>NUCLEOTIDE SEQUENCE [LARGE SCALE GENOMIC DNA]</scope>
    <source>
        <strain evidence="10 11">DSM 22697</strain>
    </source>
</reference>
<dbReference type="PANTHER" id="PTHR30582:SF2">
    <property type="entry name" value="L,D-TRANSPEPTIDASE YCIB-RELATED"/>
    <property type="match status" value="1"/>
</dbReference>
<keyword evidence="8" id="KW-0812">Transmembrane</keyword>
<dbReference type="PROSITE" id="PS52029">
    <property type="entry name" value="LD_TPASE"/>
    <property type="match status" value="1"/>
</dbReference>
<dbReference type="GO" id="GO:0071555">
    <property type="term" value="P:cell wall organization"/>
    <property type="evidence" value="ECO:0007669"/>
    <property type="project" value="UniProtKB-UniRule"/>
</dbReference>
<dbReference type="PROSITE" id="PS51318">
    <property type="entry name" value="TAT"/>
    <property type="match status" value="1"/>
</dbReference>
<evidence type="ECO:0000256" key="1">
    <source>
        <dbReference type="ARBA" id="ARBA00004752"/>
    </source>
</evidence>
<accession>A0A0R2FD59</accession>
<keyword evidence="2" id="KW-0808">Transferase</keyword>
<evidence type="ECO:0000256" key="7">
    <source>
        <dbReference type="SAM" id="MobiDB-lite"/>
    </source>
</evidence>
<evidence type="ECO:0000313" key="10">
    <source>
        <dbReference type="EMBL" id="KRN25446.1"/>
    </source>
</evidence>
<dbReference type="Proteomes" id="UP000050865">
    <property type="component" value="Unassembled WGS sequence"/>
</dbReference>
<dbReference type="CDD" id="cd16913">
    <property type="entry name" value="YkuD_like"/>
    <property type="match status" value="1"/>
</dbReference>
<dbReference type="PANTHER" id="PTHR30582">
    <property type="entry name" value="L,D-TRANSPEPTIDASE"/>
    <property type="match status" value="1"/>
</dbReference>
<comment type="pathway">
    <text evidence="1 6">Cell wall biogenesis; peptidoglycan biosynthesis.</text>
</comment>
<dbReference type="GO" id="GO:0018104">
    <property type="term" value="P:peptidoglycan-protein cross-linking"/>
    <property type="evidence" value="ECO:0007669"/>
    <property type="project" value="TreeGrafter"/>
</dbReference>
<evidence type="ECO:0000256" key="5">
    <source>
        <dbReference type="ARBA" id="ARBA00023316"/>
    </source>
</evidence>
<evidence type="ECO:0000256" key="2">
    <source>
        <dbReference type="ARBA" id="ARBA00022679"/>
    </source>
</evidence>
<feature type="active site" description="Nucleophile" evidence="6">
    <location>
        <position position="206"/>
    </location>
</feature>
<dbReference type="Gene3D" id="2.40.440.10">
    <property type="entry name" value="L,D-transpeptidase catalytic domain-like"/>
    <property type="match status" value="1"/>
</dbReference>
<gene>
    <name evidence="10" type="ORF">FC75_GL000359</name>
</gene>
<dbReference type="Pfam" id="PF03734">
    <property type="entry name" value="YkuD"/>
    <property type="match status" value="1"/>
</dbReference>
<evidence type="ECO:0000259" key="9">
    <source>
        <dbReference type="PROSITE" id="PS52029"/>
    </source>
</evidence>
<keyword evidence="11" id="KW-1185">Reference proteome</keyword>
<dbReference type="UniPathway" id="UPA00219"/>
<name>A0A0R2FD59_9LACO</name>
<sequence length="232" mass="26379">MLQRKQNDSANSTRRRFPRWAGLVALLVAVMLLAIGAAALRRQQVQAVHHERVQRVARTSLKKRSHAKKARSAAHPNKKPSLMRKPIDWHQPSETVAYPNLDHVQHLSMEVRLDRQRVYIRGNDKLLYTMYASTGIDGRTPEGHFSIGQRGLHFFNSSPAVRLGANYWTSIYQNRILFHTVPFDAQGHYDIKEASDLGIRAGSHGCVQLSIPDAKWIYDKIPEGTPVTIDHH</sequence>
<dbReference type="GO" id="GO:0071972">
    <property type="term" value="F:peptidoglycan L,D-transpeptidase activity"/>
    <property type="evidence" value="ECO:0007669"/>
    <property type="project" value="TreeGrafter"/>
</dbReference>
<feature type="compositionally biased region" description="Basic residues" evidence="7">
    <location>
        <begin position="60"/>
        <end position="82"/>
    </location>
</feature>
<keyword evidence="3 6" id="KW-0133">Cell shape</keyword>
<proteinExistence type="predicted"/>
<keyword evidence="4 6" id="KW-0573">Peptidoglycan synthesis</keyword>
<organism evidence="10 11">
    <name type="scientific">Lacticaseibacillus camelliae DSM 22697 = JCM 13995</name>
    <dbReference type="NCBI Taxonomy" id="1423730"/>
    <lineage>
        <taxon>Bacteria</taxon>
        <taxon>Bacillati</taxon>
        <taxon>Bacillota</taxon>
        <taxon>Bacilli</taxon>
        <taxon>Lactobacillales</taxon>
        <taxon>Lactobacillaceae</taxon>
        <taxon>Lacticaseibacillus</taxon>
    </lineage>
</organism>
<evidence type="ECO:0000256" key="3">
    <source>
        <dbReference type="ARBA" id="ARBA00022960"/>
    </source>
</evidence>
<dbReference type="InterPro" id="IPR038063">
    <property type="entry name" value="Transpep_catalytic_dom"/>
</dbReference>
<dbReference type="InterPro" id="IPR005490">
    <property type="entry name" value="LD_TPept_cat_dom"/>
</dbReference>
<feature type="active site" description="Proton donor/acceptor" evidence="6">
    <location>
        <position position="179"/>
    </location>
</feature>
<dbReference type="GO" id="GO:0005576">
    <property type="term" value="C:extracellular region"/>
    <property type="evidence" value="ECO:0007669"/>
    <property type="project" value="TreeGrafter"/>
</dbReference>
<dbReference type="GO" id="GO:0016740">
    <property type="term" value="F:transferase activity"/>
    <property type="evidence" value="ECO:0007669"/>
    <property type="project" value="UniProtKB-KW"/>
</dbReference>
<feature type="transmembrane region" description="Helical" evidence="8">
    <location>
        <begin position="20"/>
        <end position="40"/>
    </location>
</feature>
<dbReference type="STRING" id="1423730.FC75_GL000359"/>
<evidence type="ECO:0000256" key="6">
    <source>
        <dbReference type="PROSITE-ProRule" id="PRU01373"/>
    </source>
</evidence>
<dbReference type="InterPro" id="IPR006311">
    <property type="entry name" value="TAT_signal"/>
</dbReference>
<dbReference type="SUPFAM" id="SSF141523">
    <property type="entry name" value="L,D-transpeptidase catalytic domain-like"/>
    <property type="match status" value="1"/>
</dbReference>
<keyword evidence="8" id="KW-1133">Transmembrane helix</keyword>
<evidence type="ECO:0000313" key="11">
    <source>
        <dbReference type="Proteomes" id="UP000050865"/>
    </source>
</evidence>
<feature type="domain" description="L,D-TPase catalytic" evidence="9">
    <location>
        <begin position="107"/>
        <end position="230"/>
    </location>
</feature>
<protein>
    <recommendedName>
        <fullName evidence="9">L,D-TPase catalytic domain-containing protein</fullName>
    </recommendedName>
</protein>
<evidence type="ECO:0000256" key="4">
    <source>
        <dbReference type="ARBA" id="ARBA00022984"/>
    </source>
</evidence>
<comment type="caution">
    <text evidence="10">The sequence shown here is derived from an EMBL/GenBank/DDBJ whole genome shotgun (WGS) entry which is preliminary data.</text>
</comment>